<keyword evidence="11" id="KW-1185">Reference proteome</keyword>
<organism evidence="10 11">
    <name type="scientific">Stigmatella ashevillensis</name>
    <dbReference type="NCBI Taxonomy" id="2995309"/>
    <lineage>
        <taxon>Bacteria</taxon>
        <taxon>Pseudomonadati</taxon>
        <taxon>Myxococcota</taxon>
        <taxon>Myxococcia</taxon>
        <taxon>Myxococcales</taxon>
        <taxon>Cystobacterineae</taxon>
        <taxon>Archangiaceae</taxon>
        <taxon>Stigmatella</taxon>
    </lineage>
</organism>
<dbReference type="CDD" id="cd06261">
    <property type="entry name" value="TM_PBP2"/>
    <property type="match status" value="1"/>
</dbReference>
<feature type="transmembrane region" description="Helical" evidence="7">
    <location>
        <begin position="186"/>
        <end position="211"/>
    </location>
</feature>
<feature type="transmembrane region" description="Helical" evidence="7">
    <location>
        <begin position="245"/>
        <end position="269"/>
    </location>
</feature>
<feature type="compositionally biased region" description="Low complexity" evidence="8">
    <location>
        <begin position="15"/>
        <end position="27"/>
    </location>
</feature>
<evidence type="ECO:0000256" key="7">
    <source>
        <dbReference type="RuleBase" id="RU363032"/>
    </source>
</evidence>
<keyword evidence="3" id="KW-1003">Cell membrane</keyword>
<keyword evidence="5 7" id="KW-1133">Transmembrane helix</keyword>
<feature type="domain" description="ABC transmembrane type-1" evidence="9">
    <location>
        <begin position="99"/>
        <end position="311"/>
    </location>
</feature>
<comment type="caution">
    <text evidence="10">The sequence shown here is derived from an EMBL/GenBank/DDBJ whole genome shotgun (WGS) entry which is preliminary data.</text>
</comment>
<keyword evidence="2 7" id="KW-0813">Transport</keyword>
<feature type="transmembrane region" description="Helical" evidence="7">
    <location>
        <begin position="136"/>
        <end position="154"/>
    </location>
</feature>
<evidence type="ECO:0000313" key="11">
    <source>
        <dbReference type="Proteomes" id="UP001221838"/>
    </source>
</evidence>
<evidence type="ECO:0000256" key="4">
    <source>
        <dbReference type="ARBA" id="ARBA00022692"/>
    </source>
</evidence>
<comment type="subcellular location">
    <subcellularLocation>
        <location evidence="1 7">Cell membrane</location>
        <topology evidence="1 7">Multi-pass membrane protein</topology>
    </subcellularLocation>
</comment>
<evidence type="ECO:0000256" key="1">
    <source>
        <dbReference type="ARBA" id="ARBA00004651"/>
    </source>
</evidence>
<keyword evidence="4 7" id="KW-0812">Transmembrane</keyword>
<feature type="transmembrane region" description="Helical" evidence="7">
    <location>
        <begin position="39"/>
        <end position="60"/>
    </location>
</feature>
<evidence type="ECO:0000313" key="10">
    <source>
        <dbReference type="EMBL" id="MDC0707623.1"/>
    </source>
</evidence>
<dbReference type="SUPFAM" id="SSF161098">
    <property type="entry name" value="MetI-like"/>
    <property type="match status" value="1"/>
</dbReference>
<dbReference type="Pfam" id="PF00528">
    <property type="entry name" value="BPD_transp_1"/>
    <property type="match status" value="1"/>
</dbReference>
<evidence type="ECO:0000256" key="3">
    <source>
        <dbReference type="ARBA" id="ARBA00022475"/>
    </source>
</evidence>
<dbReference type="PROSITE" id="PS50928">
    <property type="entry name" value="ABC_TM1"/>
    <property type="match status" value="1"/>
</dbReference>
<feature type="transmembrane region" description="Helical" evidence="7">
    <location>
        <begin position="103"/>
        <end position="124"/>
    </location>
</feature>
<feature type="transmembrane region" description="Helical" evidence="7">
    <location>
        <begin position="160"/>
        <end position="179"/>
    </location>
</feature>
<dbReference type="EMBL" id="JAQNDM010000002">
    <property type="protein sequence ID" value="MDC0707623.1"/>
    <property type="molecule type" value="Genomic_DNA"/>
</dbReference>
<dbReference type="Proteomes" id="UP001221838">
    <property type="component" value="Unassembled WGS sequence"/>
</dbReference>
<keyword evidence="6 7" id="KW-0472">Membrane</keyword>
<dbReference type="Gene3D" id="1.10.3720.10">
    <property type="entry name" value="MetI-like"/>
    <property type="match status" value="1"/>
</dbReference>
<accession>A0ABT5D3D5</accession>
<dbReference type="RefSeq" id="WP_272134859.1">
    <property type="nucleotide sequence ID" value="NZ_JAQNDM010000002.1"/>
</dbReference>
<protein>
    <submittedName>
        <fullName evidence="10">Sugar ABC transporter permease</fullName>
    </submittedName>
</protein>
<evidence type="ECO:0000256" key="6">
    <source>
        <dbReference type="ARBA" id="ARBA00023136"/>
    </source>
</evidence>
<name>A0ABT5D3D5_9BACT</name>
<dbReference type="PANTHER" id="PTHR43005:SF2">
    <property type="entry name" value="INTEGRAL MEMBRANE SUGAR TRANSPORT PROTEIN"/>
    <property type="match status" value="1"/>
</dbReference>
<proteinExistence type="inferred from homology"/>
<evidence type="ECO:0000256" key="2">
    <source>
        <dbReference type="ARBA" id="ARBA00022448"/>
    </source>
</evidence>
<comment type="similarity">
    <text evidence="7">Belongs to the binding-protein-dependent transport system permease family.</text>
</comment>
<evidence type="ECO:0000256" key="8">
    <source>
        <dbReference type="SAM" id="MobiDB-lite"/>
    </source>
</evidence>
<gene>
    <name evidence="10" type="ORF">POL68_03995</name>
</gene>
<feature type="region of interest" description="Disordered" evidence="8">
    <location>
        <begin position="1"/>
        <end position="27"/>
    </location>
</feature>
<dbReference type="InterPro" id="IPR035906">
    <property type="entry name" value="MetI-like_sf"/>
</dbReference>
<dbReference type="InterPro" id="IPR000515">
    <property type="entry name" value="MetI-like"/>
</dbReference>
<feature type="transmembrane region" description="Helical" evidence="7">
    <location>
        <begin position="290"/>
        <end position="314"/>
    </location>
</feature>
<dbReference type="PANTHER" id="PTHR43005">
    <property type="entry name" value="BLR7065 PROTEIN"/>
    <property type="match status" value="1"/>
</dbReference>
<reference evidence="10 11" key="1">
    <citation type="submission" date="2022-11" db="EMBL/GenBank/DDBJ databases">
        <title>Minimal conservation of predation-associated metabolite biosynthetic gene clusters underscores biosynthetic potential of Myxococcota including descriptions for ten novel species: Archangium lansinium sp. nov., Myxococcus landrumus sp. nov., Nannocystis bai.</title>
        <authorList>
            <person name="Ahearne A."/>
            <person name="Stevens C."/>
            <person name="Dowd S."/>
        </authorList>
    </citation>
    <scope>NUCLEOTIDE SEQUENCE [LARGE SCALE GENOMIC DNA]</scope>
    <source>
        <strain evidence="10 11">NCWAL01</strain>
    </source>
</reference>
<evidence type="ECO:0000259" key="9">
    <source>
        <dbReference type="PROSITE" id="PS50928"/>
    </source>
</evidence>
<evidence type="ECO:0000256" key="5">
    <source>
        <dbReference type="ARBA" id="ARBA00022989"/>
    </source>
</evidence>
<sequence>MAQPATPIVSGKGGASAPPEAPSSPLEGTSALLRERTRAAWMFLAPTLVVMLVVAGWPLARTFWFSFTDANLTDMAASQFVGLDSIRQVLDDPDWWTTVWTTFRFAGVSVVLETVLGMIIALALNAKFGGRGLLRAAVLVPWAIPTVVSAKMWAWMFNDIYGVVNAVLLSLGLISEPMAWTAEPGLAFGAVVAVDVWKTTPFMTLLILAALQMLPGDVYEAARIDGAGPIRAFFQVTLPMLKGPLMVAIIFRILDALRVFDVFFVLTGGGTETMPMAGYARQRMFEYQEIGVGSAAASLLFAIIALFTAVYMVVGRVKLGD</sequence>